<evidence type="ECO:0000256" key="4">
    <source>
        <dbReference type="ARBA" id="ARBA00022741"/>
    </source>
</evidence>
<dbReference type="Proteomes" id="UP000000378">
    <property type="component" value="Chromosome"/>
</dbReference>
<dbReference type="EC" id="2.7.7.77" evidence="8"/>
<comment type="caution">
    <text evidence="8">Lacks conserved residue(s) required for the propagation of feature annotation.</text>
</comment>
<dbReference type="eggNOG" id="COG0746">
    <property type="taxonomic scope" value="Bacteria"/>
</dbReference>
<organism evidence="10 11">
    <name type="scientific">Syntrophothermus lipocalidus (strain DSM 12680 / TGB-C1)</name>
    <dbReference type="NCBI Taxonomy" id="643648"/>
    <lineage>
        <taxon>Bacteria</taxon>
        <taxon>Bacillati</taxon>
        <taxon>Bacillota</taxon>
        <taxon>Clostridia</taxon>
        <taxon>Eubacteriales</taxon>
        <taxon>Syntrophomonadaceae</taxon>
        <taxon>Syntrophothermus</taxon>
    </lineage>
</organism>
<feature type="binding site" evidence="8">
    <location>
        <position position="21"/>
    </location>
    <ligand>
        <name>GTP</name>
        <dbReference type="ChEBI" id="CHEBI:37565"/>
    </ligand>
</feature>
<feature type="binding site" evidence="8">
    <location>
        <begin position="9"/>
        <end position="11"/>
    </location>
    <ligand>
        <name>GTP</name>
        <dbReference type="ChEBI" id="CHEBI:37565"/>
    </ligand>
</feature>
<reference evidence="10 11" key="2">
    <citation type="journal article" date="2010" name="Stand. Genomic Sci.">
        <title>Complete genome sequence of Syntrophothermus lipocalidus type strain (TGB-C1).</title>
        <authorList>
            <person name="Djao O.D."/>
            <person name="Zhang X."/>
            <person name="Lucas S."/>
            <person name="Lapidus A."/>
            <person name="Del Rio T.G."/>
            <person name="Nolan M."/>
            <person name="Tice H."/>
            <person name="Cheng J.F."/>
            <person name="Han C."/>
            <person name="Tapia R."/>
            <person name="Goodwin L."/>
            <person name="Pitluck S."/>
            <person name="Liolios K."/>
            <person name="Ivanova N."/>
            <person name="Mavromatis K."/>
            <person name="Mikhailova N."/>
            <person name="Ovchinnikova G."/>
            <person name="Pati A."/>
            <person name="Brambilla E."/>
            <person name="Chen A."/>
            <person name="Palaniappan K."/>
            <person name="Land M."/>
            <person name="Hauser L."/>
            <person name="Chang Y.J."/>
            <person name="Jeffries C.D."/>
            <person name="Rohde M."/>
            <person name="Sikorski J."/>
            <person name="Spring S."/>
            <person name="Goker M."/>
            <person name="Detter J.C."/>
            <person name="Woyke T."/>
            <person name="Bristow J."/>
            <person name="Eisen J.A."/>
            <person name="Markowitz V."/>
            <person name="Hugenholtz P."/>
            <person name="Kyrpides N.C."/>
            <person name="Klenk H.P."/>
        </authorList>
    </citation>
    <scope>NUCLEOTIDE SEQUENCE [LARGE SCALE GENOMIC DNA]</scope>
    <source>
        <strain evidence="11">DSM 12680 / TGB-C1</strain>
    </source>
</reference>
<keyword evidence="3 8" id="KW-0479">Metal-binding</keyword>
<dbReference type="RefSeq" id="WP_013175647.1">
    <property type="nucleotide sequence ID" value="NC_014220.1"/>
</dbReference>
<evidence type="ECO:0000256" key="3">
    <source>
        <dbReference type="ARBA" id="ARBA00022723"/>
    </source>
</evidence>
<dbReference type="AlphaFoldDB" id="D7CNG0"/>
<dbReference type="GO" id="GO:0006777">
    <property type="term" value="P:Mo-molybdopterin cofactor biosynthetic process"/>
    <property type="evidence" value="ECO:0007669"/>
    <property type="project" value="UniProtKB-KW"/>
</dbReference>
<evidence type="ECO:0000256" key="5">
    <source>
        <dbReference type="ARBA" id="ARBA00022842"/>
    </source>
</evidence>
<feature type="binding site" evidence="8">
    <location>
        <position position="66"/>
    </location>
    <ligand>
        <name>GTP</name>
        <dbReference type="ChEBI" id="CHEBI:37565"/>
    </ligand>
</feature>
<reference evidence="11" key="1">
    <citation type="journal article" date="2010" name="Stand. Genomic Sci.">
        <title>Complete genome sequence of Syntrophothermus lipocalidus type strain (TGB-C1T).</title>
        <authorList>
            <consortium name="US DOE Joint Genome Institute (JGI-PGF)"/>
            <person name="Djao O."/>
            <person name="Zhang X."/>
            <person name="Lucas S."/>
            <person name="Lapidus A."/>
            <person name="Glavina Del Rio T."/>
            <person name="Nolan M."/>
            <person name="Tice H."/>
            <person name="Cheng J."/>
            <person name="Han C."/>
            <person name="Tapia R."/>
            <person name="Goodwin L."/>
            <person name="Pitluck S."/>
            <person name="Liolios K."/>
            <person name="Ivanova N."/>
            <person name="Mavromatis K."/>
            <person name="Mikhailova N."/>
            <person name="Ovchinnikova G."/>
            <person name="Pati A."/>
            <person name="Brambilla E."/>
            <person name="Chen A."/>
            <person name="Palaniappan K."/>
            <person name="Land M."/>
            <person name="Hauser L."/>
            <person name="Chang Y."/>
            <person name="Jeffries C."/>
            <person name="Rohde M."/>
            <person name="Sikorski J."/>
            <person name="Spring S."/>
            <person name="Goker M."/>
            <person name="Detter J."/>
            <person name="Woyke T."/>
            <person name="Bristow J."/>
            <person name="Eisen J."/>
            <person name="Markowitz V."/>
            <person name="Hugenholtz P."/>
            <person name="Kyrpides N."/>
            <person name="Klenk H."/>
        </authorList>
    </citation>
    <scope>NUCLEOTIDE SEQUENCE [LARGE SCALE GENOMIC DNA]</scope>
    <source>
        <strain evidence="11">DSM 12680 / TGB-C1</strain>
    </source>
</reference>
<evidence type="ECO:0000259" key="9">
    <source>
        <dbReference type="Pfam" id="PF12804"/>
    </source>
</evidence>
<dbReference type="HOGENOM" id="CLU_055597_2_1_9"/>
<comment type="similarity">
    <text evidence="8">Belongs to the MobA family.</text>
</comment>
<dbReference type="OrthoDB" id="9788394at2"/>
<keyword evidence="2 8" id="KW-0808">Transferase</keyword>
<dbReference type="CDD" id="cd02503">
    <property type="entry name" value="MobA"/>
    <property type="match status" value="1"/>
</dbReference>
<dbReference type="STRING" id="643648.Slip_1482"/>
<accession>D7CNG0</accession>
<dbReference type="EMBL" id="CP002048">
    <property type="protein sequence ID" value="ADI02245.1"/>
    <property type="molecule type" value="Genomic_DNA"/>
</dbReference>
<keyword evidence="1 8" id="KW-0963">Cytoplasm</keyword>
<evidence type="ECO:0000313" key="11">
    <source>
        <dbReference type="Proteomes" id="UP000000378"/>
    </source>
</evidence>
<keyword evidence="5 8" id="KW-0460">Magnesium</keyword>
<dbReference type="InterPro" id="IPR025877">
    <property type="entry name" value="MobA-like_NTP_Trfase"/>
</dbReference>
<comment type="cofactor">
    <cofactor evidence="8">
        <name>Mg(2+)</name>
        <dbReference type="ChEBI" id="CHEBI:18420"/>
    </cofactor>
</comment>
<sequence length="200" mass="22154">MLNASGVILSGGMSSRMAENKAFSRVGGKRIIDIIVAKFKDRFEEIFIVSNQPELYDDLGVKVVSDIIPGKGPLSGLHSGLSHSRAPAILAVACDMPFINLALGEWMIKLLPGYDVVAPLIGGRFQPLFAVYAKSCLPVFERCLSENKLKISRIYKEELEVRYITEEEVALFGQAEIMFYNVNSRDNLLKAQEIAKEVIT</sequence>
<evidence type="ECO:0000256" key="7">
    <source>
        <dbReference type="ARBA" id="ARBA00023150"/>
    </source>
</evidence>
<dbReference type="KEGG" id="slp:Slip_1482"/>
<dbReference type="PANTHER" id="PTHR19136:SF81">
    <property type="entry name" value="MOLYBDENUM COFACTOR GUANYLYLTRANSFERASE"/>
    <property type="match status" value="1"/>
</dbReference>
<keyword evidence="4 8" id="KW-0547">Nucleotide-binding</keyword>
<comment type="domain">
    <text evidence="8">The N-terminal domain determines nucleotide recognition and specific binding, while the C-terminal domain determines the specific binding to the target protein.</text>
</comment>
<dbReference type="Pfam" id="PF12804">
    <property type="entry name" value="NTP_transf_3"/>
    <property type="match status" value="1"/>
</dbReference>
<comment type="catalytic activity">
    <reaction evidence="8">
        <text>Mo-molybdopterin + GTP + H(+) = Mo-molybdopterin guanine dinucleotide + diphosphate</text>
        <dbReference type="Rhea" id="RHEA:34243"/>
        <dbReference type="ChEBI" id="CHEBI:15378"/>
        <dbReference type="ChEBI" id="CHEBI:33019"/>
        <dbReference type="ChEBI" id="CHEBI:37565"/>
        <dbReference type="ChEBI" id="CHEBI:71302"/>
        <dbReference type="ChEBI" id="CHEBI:71310"/>
        <dbReference type="EC" id="2.7.7.77"/>
    </reaction>
</comment>
<gene>
    <name evidence="8" type="primary">mobA</name>
    <name evidence="10" type="ordered locus">Slip_1482</name>
</gene>
<feature type="binding site" evidence="8">
    <location>
        <position position="95"/>
    </location>
    <ligand>
        <name>Mg(2+)</name>
        <dbReference type="ChEBI" id="CHEBI:18420"/>
    </ligand>
</feature>
<dbReference type="InterPro" id="IPR029044">
    <property type="entry name" value="Nucleotide-diphossugar_trans"/>
</dbReference>
<evidence type="ECO:0000256" key="8">
    <source>
        <dbReference type="HAMAP-Rule" id="MF_00316"/>
    </source>
</evidence>
<evidence type="ECO:0000313" key="10">
    <source>
        <dbReference type="EMBL" id="ADI02245.1"/>
    </source>
</evidence>
<dbReference type="InterPro" id="IPR013482">
    <property type="entry name" value="Molybde_CF_guanTrfase"/>
</dbReference>
<name>D7CNG0_SYNLT</name>
<dbReference type="GO" id="GO:0005525">
    <property type="term" value="F:GTP binding"/>
    <property type="evidence" value="ECO:0007669"/>
    <property type="project" value="UniProtKB-UniRule"/>
</dbReference>
<feature type="binding site" evidence="8">
    <location>
        <position position="95"/>
    </location>
    <ligand>
        <name>GTP</name>
        <dbReference type="ChEBI" id="CHEBI:37565"/>
    </ligand>
</feature>
<evidence type="ECO:0000256" key="1">
    <source>
        <dbReference type="ARBA" id="ARBA00022490"/>
    </source>
</evidence>
<dbReference type="PANTHER" id="PTHR19136">
    <property type="entry name" value="MOLYBDENUM COFACTOR GUANYLYLTRANSFERASE"/>
    <property type="match status" value="1"/>
</dbReference>
<keyword evidence="6 8" id="KW-0342">GTP-binding</keyword>
<dbReference type="GO" id="GO:0046872">
    <property type="term" value="F:metal ion binding"/>
    <property type="evidence" value="ECO:0007669"/>
    <property type="project" value="UniProtKB-KW"/>
</dbReference>
<dbReference type="GO" id="GO:0005737">
    <property type="term" value="C:cytoplasm"/>
    <property type="evidence" value="ECO:0007669"/>
    <property type="project" value="UniProtKB-SubCell"/>
</dbReference>
<comment type="function">
    <text evidence="8">Transfers a GMP moiety from GTP to Mo-molybdopterin (Mo-MPT) cofactor (Moco or molybdenum cofactor) to form Mo-molybdopterin guanine dinucleotide (Mo-MGD) cofactor.</text>
</comment>
<protein>
    <recommendedName>
        <fullName evidence="8">Probable molybdenum cofactor guanylyltransferase</fullName>
        <shortName evidence="8">MoCo guanylyltransferase</shortName>
        <ecNumber evidence="8">2.7.7.77</ecNumber>
    </recommendedName>
    <alternativeName>
        <fullName evidence="8">GTP:molybdopterin guanylyltransferase</fullName>
    </alternativeName>
    <alternativeName>
        <fullName evidence="8">Mo-MPT guanylyltransferase</fullName>
    </alternativeName>
    <alternativeName>
        <fullName evidence="8">Molybdopterin guanylyltransferase</fullName>
    </alternativeName>
    <alternativeName>
        <fullName evidence="8">Molybdopterin-guanine dinucleotide synthase</fullName>
        <shortName evidence="8">MGD synthase</shortName>
    </alternativeName>
</protein>
<dbReference type="GO" id="GO:0061603">
    <property type="term" value="F:molybdenum cofactor guanylyltransferase activity"/>
    <property type="evidence" value="ECO:0007669"/>
    <property type="project" value="UniProtKB-EC"/>
</dbReference>
<keyword evidence="7 8" id="KW-0501">Molybdenum cofactor biosynthesis</keyword>
<keyword evidence="11" id="KW-1185">Reference proteome</keyword>
<keyword evidence="10" id="KW-0548">Nucleotidyltransferase</keyword>
<comment type="subcellular location">
    <subcellularLocation>
        <location evidence="8">Cytoplasm</location>
    </subcellularLocation>
</comment>
<feature type="domain" description="MobA-like NTP transferase" evidence="9">
    <location>
        <begin position="6"/>
        <end position="155"/>
    </location>
</feature>
<dbReference type="Gene3D" id="3.90.550.10">
    <property type="entry name" value="Spore Coat Polysaccharide Biosynthesis Protein SpsA, Chain A"/>
    <property type="match status" value="1"/>
</dbReference>
<evidence type="ECO:0000256" key="6">
    <source>
        <dbReference type="ARBA" id="ARBA00023134"/>
    </source>
</evidence>
<dbReference type="SUPFAM" id="SSF53448">
    <property type="entry name" value="Nucleotide-diphospho-sugar transferases"/>
    <property type="match status" value="1"/>
</dbReference>
<evidence type="ECO:0000256" key="2">
    <source>
        <dbReference type="ARBA" id="ARBA00022679"/>
    </source>
</evidence>
<proteinExistence type="inferred from homology"/>
<dbReference type="HAMAP" id="MF_00316">
    <property type="entry name" value="MobA"/>
    <property type="match status" value="1"/>
</dbReference>